<proteinExistence type="evidence at transcript level"/>
<name>U5ELC6_9DIPT</name>
<accession>U5ELC6</accession>
<evidence type="ECO:0000256" key="1">
    <source>
        <dbReference type="SAM" id="MobiDB-lite"/>
    </source>
</evidence>
<evidence type="ECO:0000256" key="2">
    <source>
        <dbReference type="SAM" id="SignalP"/>
    </source>
</evidence>
<organism evidence="3">
    <name type="scientific">Corethrella appendiculata</name>
    <dbReference type="NCBI Taxonomy" id="1370023"/>
    <lineage>
        <taxon>Eukaryota</taxon>
        <taxon>Metazoa</taxon>
        <taxon>Ecdysozoa</taxon>
        <taxon>Arthropoda</taxon>
        <taxon>Hexapoda</taxon>
        <taxon>Insecta</taxon>
        <taxon>Pterygota</taxon>
        <taxon>Neoptera</taxon>
        <taxon>Endopterygota</taxon>
        <taxon>Diptera</taxon>
        <taxon>Nematocera</taxon>
        <taxon>Culicoidea</taxon>
        <taxon>Chaoboridae</taxon>
        <taxon>Corethrella</taxon>
    </lineage>
</organism>
<dbReference type="AlphaFoldDB" id="U5ELC6"/>
<feature type="chain" id="PRO_5004659842" evidence="2">
    <location>
        <begin position="23"/>
        <end position="829"/>
    </location>
</feature>
<feature type="region of interest" description="Disordered" evidence="1">
    <location>
        <begin position="353"/>
        <end position="372"/>
    </location>
</feature>
<feature type="signal peptide" evidence="2">
    <location>
        <begin position="1"/>
        <end position="22"/>
    </location>
</feature>
<reference evidence="3" key="1">
    <citation type="journal article" date="2014" name="Insect Biochem. Mol. Biol.">
        <title>An insight into the sialome of the frog biting fly, Corethrella appendiculata.</title>
        <authorList>
            <person name="Ribeiro J.M.C."/>
            <person name="Chagas A.C."/>
            <person name="Pham V.M."/>
            <person name="Lounibos L.P."/>
            <person name="Calvo E."/>
        </authorList>
    </citation>
    <scope>NUCLEOTIDE SEQUENCE</scope>
    <source>
        <tissue evidence="3">Salivary glands</tissue>
    </source>
</reference>
<feature type="region of interest" description="Disordered" evidence="1">
    <location>
        <begin position="673"/>
        <end position="693"/>
    </location>
</feature>
<evidence type="ECO:0000313" key="3">
    <source>
        <dbReference type="EMBL" id="JAB54973.1"/>
    </source>
</evidence>
<sequence>MMLKIIIAVSLSLLIGTKQIFGNPTGNYTDTLDVGTKIVRPAVTRAELKVSRSLNPDNVQQLNVKTNDGGVATIIVKKRDGKASTLTSINGNSEQPRLTQYYDSSNRNLRRDDVKRGLFGPVTVLERIKSDNQQQTNTNYATWSLTRPASYRFAVNDQQQNSADIINEFIKHVNNIEKTGRQYSEESSIKNDRRPVRIAVTSTDVDTKSEQPKSFNVPAPVFVRSDTIYTKDQNGKTSFGKRGRSIKTETADGIPVIEGVRVPDDESDKVHTWRNARVINGELVPYEKNYVPPKLESTIDNYGQLIFAKKPEPEKRSIGPFTKADNYQATDRPKSFGPFSVEDNLKPSNQILFESPDTVRSNTGFGPFSRADNSRMSNAKLIEYIRKINDKESKKYYFAGRANRELGIGGEQPKIQRRMLQNPGNPIYPISSLYSIGGAQNNDIPDGRTPVLQYAHPELGVQPAKAINSDEKSNNPNNGKTKLTKIEYYSKSVHNDHSPYAIEPAMNTNEYYKQPPQPDMYKPFVNPATYPYNYGFIRRVKQEPSFWVKITEHMKDSFQNGFTTVQEITRPVFDPIMEAGEKISKNLGFTRQDEAENKVGIVTPASTSIILPLGLLAGGAALGLGAVAVGRFFDVGLLKRSGSDHFLESEMDMEHKRTLATLNQNPENLYFLIPDDSNNAEQQQRQQSSSRNKRNIFDTQNVFEIVSSESTDVGGHRSRRSVDSAANENESLASILQDVEQDMPKSTRVGFEQQIKNTDWKNTPCAKKAFCEVMIKQNSDDIVLMEKKMYTLLGMMHPTLGASLTQHLSEVTDAIRQHDCSQFHCYQRR</sequence>
<dbReference type="EMBL" id="GANO01004898">
    <property type="protein sequence ID" value="JAB54973.1"/>
    <property type="molecule type" value="mRNA"/>
</dbReference>
<feature type="compositionally biased region" description="Polar residues" evidence="1">
    <location>
        <begin position="353"/>
        <end position="364"/>
    </location>
</feature>
<protein>
    <submittedName>
        <fullName evidence="3">Putative conserved secreted protein</fullName>
    </submittedName>
</protein>
<keyword evidence="2" id="KW-0732">Signal</keyword>
<feature type="region of interest" description="Disordered" evidence="1">
    <location>
        <begin position="708"/>
        <end position="728"/>
    </location>
</feature>